<reference evidence="2" key="1">
    <citation type="journal article" date="2008" name="Nat. Genet.">
        <title>The Pristionchus pacificus genome provides a unique perspective on nematode lifestyle and parasitism.</title>
        <authorList>
            <person name="Dieterich C."/>
            <person name="Clifton S.W."/>
            <person name="Schuster L.N."/>
            <person name="Chinwalla A."/>
            <person name="Delehaunty K."/>
            <person name="Dinkelacker I."/>
            <person name="Fulton L."/>
            <person name="Fulton R."/>
            <person name="Godfrey J."/>
            <person name="Minx P."/>
            <person name="Mitreva M."/>
            <person name="Roeseler W."/>
            <person name="Tian H."/>
            <person name="Witte H."/>
            <person name="Yang S.P."/>
            <person name="Wilson R.K."/>
            <person name="Sommer R.J."/>
        </authorList>
    </citation>
    <scope>NUCLEOTIDE SEQUENCE [LARGE SCALE GENOMIC DNA]</scope>
    <source>
        <strain evidence="2">PS312</strain>
    </source>
</reference>
<dbReference type="EnsemblMetazoa" id="PPA46012.1">
    <property type="protein sequence ID" value="PPA46012.1"/>
    <property type="gene ID" value="WBGene00284381"/>
</dbReference>
<proteinExistence type="predicted"/>
<accession>A0A8R1V4R2</accession>
<sequence>MHISHACLVVLQWEKERSEAVESQQCAKRFGEAIEYVENNERKNIDGVSDDCEIRRDHSELWAL</sequence>
<reference evidence="1" key="2">
    <citation type="submission" date="2022-06" db="UniProtKB">
        <authorList>
            <consortium name="EnsemblMetazoa"/>
        </authorList>
    </citation>
    <scope>IDENTIFICATION</scope>
    <source>
        <strain evidence="1">PS312</strain>
    </source>
</reference>
<protein>
    <submittedName>
        <fullName evidence="1">Uncharacterized protein</fullName>
    </submittedName>
</protein>
<evidence type="ECO:0000313" key="1">
    <source>
        <dbReference type="EnsemblMetazoa" id="PPA46012.1"/>
    </source>
</evidence>
<accession>A0A2A6D331</accession>
<dbReference type="AlphaFoldDB" id="A0A2A6D331"/>
<dbReference type="Proteomes" id="UP000005239">
    <property type="component" value="Unassembled WGS sequence"/>
</dbReference>
<organism evidence="1 2">
    <name type="scientific">Pristionchus pacificus</name>
    <name type="common">Parasitic nematode worm</name>
    <dbReference type="NCBI Taxonomy" id="54126"/>
    <lineage>
        <taxon>Eukaryota</taxon>
        <taxon>Metazoa</taxon>
        <taxon>Ecdysozoa</taxon>
        <taxon>Nematoda</taxon>
        <taxon>Chromadorea</taxon>
        <taxon>Rhabditida</taxon>
        <taxon>Rhabditina</taxon>
        <taxon>Diplogasteromorpha</taxon>
        <taxon>Diplogasteroidea</taxon>
        <taxon>Neodiplogasteridae</taxon>
        <taxon>Pristionchus</taxon>
    </lineage>
</organism>
<evidence type="ECO:0000313" key="2">
    <source>
        <dbReference type="Proteomes" id="UP000005239"/>
    </source>
</evidence>
<keyword evidence="2" id="KW-1185">Reference proteome</keyword>
<name>A0A2A6D331_PRIPA</name>
<gene>
    <name evidence="1" type="primary">WBGene00284381</name>
</gene>